<gene>
    <name evidence="5" type="ORF">DKP76_04280</name>
</gene>
<dbReference type="PANTHER" id="PTHR43537">
    <property type="entry name" value="TRANSCRIPTIONAL REGULATOR, GNTR FAMILY"/>
    <property type="match status" value="1"/>
</dbReference>
<evidence type="ECO:0000256" key="3">
    <source>
        <dbReference type="ARBA" id="ARBA00023163"/>
    </source>
</evidence>
<dbReference type="GO" id="GO:0003677">
    <property type="term" value="F:DNA binding"/>
    <property type="evidence" value="ECO:0007669"/>
    <property type="project" value="UniProtKB-KW"/>
</dbReference>
<dbReference type="InterPro" id="IPR011711">
    <property type="entry name" value="GntR_C"/>
</dbReference>
<dbReference type="Proteomes" id="UP000245865">
    <property type="component" value="Unassembled WGS sequence"/>
</dbReference>
<dbReference type="SUPFAM" id="SSF48008">
    <property type="entry name" value="GntR ligand-binding domain-like"/>
    <property type="match status" value="1"/>
</dbReference>
<sequence length="241" mass="26745">MSGMAKFSASQRVADHMRKAILSGDILPGGRLIQEQIAEALGVSRIPVREGLRLLEAEGLVVYEKNSGYSVARMDAAQLHSTQRIRQLLEAEAVRQAASAGRLGPALAGAMKQQHLNLQQLPVDETVAVATKTRAFHFTLFEACCEPVLLRILRNLWDNTDSWRTIYYRLIFASDAEHRAAVFAEHRHLIELVESGQPEAVIELLDSLRSNGIAAVESAVVRSRGQENRVQAHLMMRALQM</sequence>
<evidence type="ECO:0000259" key="4">
    <source>
        <dbReference type="PROSITE" id="PS50949"/>
    </source>
</evidence>
<dbReference type="CDD" id="cd07377">
    <property type="entry name" value="WHTH_GntR"/>
    <property type="match status" value="1"/>
</dbReference>
<dbReference type="PRINTS" id="PR00035">
    <property type="entry name" value="HTHGNTR"/>
</dbReference>
<keyword evidence="1" id="KW-0805">Transcription regulation</keyword>
<dbReference type="PANTHER" id="PTHR43537:SF24">
    <property type="entry name" value="GLUCONATE OPERON TRANSCRIPTIONAL REPRESSOR"/>
    <property type="match status" value="1"/>
</dbReference>
<evidence type="ECO:0000313" key="5">
    <source>
        <dbReference type="EMBL" id="PWL18327.1"/>
    </source>
</evidence>
<dbReference type="SMART" id="SM00345">
    <property type="entry name" value="HTH_GNTR"/>
    <property type="match status" value="1"/>
</dbReference>
<dbReference type="AlphaFoldDB" id="A0A316J8Q1"/>
<protein>
    <submittedName>
        <fullName evidence="5">GntR family transcriptional regulator</fullName>
    </submittedName>
</protein>
<organism evidence="5 6">
    <name type="scientific">Falsochrobactrum shanghaiense</name>
    <dbReference type="NCBI Taxonomy" id="2201899"/>
    <lineage>
        <taxon>Bacteria</taxon>
        <taxon>Pseudomonadati</taxon>
        <taxon>Pseudomonadota</taxon>
        <taxon>Alphaproteobacteria</taxon>
        <taxon>Hyphomicrobiales</taxon>
        <taxon>Brucellaceae</taxon>
        <taxon>Falsochrobactrum</taxon>
    </lineage>
</organism>
<dbReference type="PROSITE" id="PS50949">
    <property type="entry name" value="HTH_GNTR"/>
    <property type="match status" value="1"/>
</dbReference>
<dbReference type="Pfam" id="PF00392">
    <property type="entry name" value="GntR"/>
    <property type="match status" value="1"/>
</dbReference>
<proteinExistence type="predicted"/>
<feature type="domain" description="HTH gntR-type" evidence="4">
    <location>
        <begin position="7"/>
        <end position="74"/>
    </location>
</feature>
<dbReference type="GO" id="GO:0003700">
    <property type="term" value="F:DNA-binding transcription factor activity"/>
    <property type="evidence" value="ECO:0007669"/>
    <property type="project" value="InterPro"/>
</dbReference>
<keyword evidence="2" id="KW-0238">DNA-binding</keyword>
<comment type="caution">
    <text evidence="5">The sequence shown here is derived from an EMBL/GenBank/DDBJ whole genome shotgun (WGS) entry which is preliminary data.</text>
</comment>
<evidence type="ECO:0000313" key="6">
    <source>
        <dbReference type="Proteomes" id="UP000245865"/>
    </source>
</evidence>
<keyword evidence="3" id="KW-0804">Transcription</keyword>
<dbReference type="SMART" id="SM00895">
    <property type="entry name" value="FCD"/>
    <property type="match status" value="1"/>
</dbReference>
<dbReference type="InterPro" id="IPR008920">
    <property type="entry name" value="TF_FadR/GntR_C"/>
</dbReference>
<dbReference type="InterPro" id="IPR036388">
    <property type="entry name" value="WH-like_DNA-bd_sf"/>
</dbReference>
<dbReference type="SUPFAM" id="SSF46785">
    <property type="entry name" value="Winged helix' DNA-binding domain"/>
    <property type="match status" value="1"/>
</dbReference>
<evidence type="ECO:0000256" key="1">
    <source>
        <dbReference type="ARBA" id="ARBA00023015"/>
    </source>
</evidence>
<keyword evidence="6" id="KW-1185">Reference proteome</keyword>
<dbReference type="Gene3D" id="1.10.10.10">
    <property type="entry name" value="Winged helix-like DNA-binding domain superfamily/Winged helix DNA-binding domain"/>
    <property type="match status" value="1"/>
</dbReference>
<accession>A0A316J8Q1</accession>
<name>A0A316J8Q1_9HYPH</name>
<dbReference type="Gene3D" id="1.20.120.530">
    <property type="entry name" value="GntR ligand-binding domain-like"/>
    <property type="match status" value="1"/>
</dbReference>
<evidence type="ECO:0000256" key="2">
    <source>
        <dbReference type="ARBA" id="ARBA00023125"/>
    </source>
</evidence>
<dbReference type="InterPro" id="IPR036390">
    <property type="entry name" value="WH_DNA-bd_sf"/>
</dbReference>
<reference evidence="5 6" key="1">
    <citation type="submission" date="2018-05" db="EMBL/GenBank/DDBJ databases">
        <title>Comparative genomic sequence analysis between strain HN4 and CCM 8460T (Falsochrobactrum ovis) will provide more evidence to prove that HN4 is a new species of Falsochrobactrum.</title>
        <authorList>
            <person name="Lyu W."/>
            <person name="Sun L."/>
            <person name="Yao L."/>
        </authorList>
    </citation>
    <scope>NUCLEOTIDE SEQUENCE [LARGE SCALE GENOMIC DNA]</scope>
    <source>
        <strain evidence="5 6">HN4</strain>
    </source>
</reference>
<dbReference type="Pfam" id="PF07729">
    <property type="entry name" value="FCD"/>
    <property type="match status" value="1"/>
</dbReference>
<dbReference type="EMBL" id="QGDB01000002">
    <property type="protein sequence ID" value="PWL18327.1"/>
    <property type="molecule type" value="Genomic_DNA"/>
</dbReference>
<dbReference type="InterPro" id="IPR000524">
    <property type="entry name" value="Tscrpt_reg_HTH_GntR"/>
</dbReference>